<organism evidence="1 2">
    <name type="scientific">Coniosporium uncinatum</name>
    <dbReference type="NCBI Taxonomy" id="93489"/>
    <lineage>
        <taxon>Eukaryota</taxon>
        <taxon>Fungi</taxon>
        <taxon>Dikarya</taxon>
        <taxon>Ascomycota</taxon>
        <taxon>Pezizomycotina</taxon>
        <taxon>Dothideomycetes</taxon>
        <taxon>Dothideomycetes incertae sedis</taxon>
        <taxon>Coniosporium</taxon>
    </lineage>
</organism>
<evidence type="ECO:0000313" key="2">
    <source>
        <dbReference type="Proteomes" id="UP001186974"/>
    </source>
</evidence>
<keyword evidence="2" id="KW-1185">Reference proteome</keyword>
<reference evidence="1" key="1">
    <citation type="submission" date="2024-09" db="EMBL/GenBank/DDBJ databases">
        <title>Black Yeasts Isolated from many extreme environments.</title>
        <authorList>
            <person name="Coleine C."/>
            <person name="Stajich J.E."/>
            <person name="Selbmann L."/>
        </authorList>
    </citation>
    <scope>NUCLEOTIDE SEQUENCE</scope>
    <source>
        <strain evidence="1">CCFEE 5737</strain>
    </source>
</reference>
<protein>
    <submittedName>
        <fullName evidence="1">Uncharacterized protein</fullName>
    </submittedName>
</protein>
<sequence length="164" mass="17696">VFPVEFDENWLDDGHGDTGDTDYDSDWHEGSINSDNAIYAAFSDDDLDDSGVVEDPVNPGMTSDDDDHNHNLDSSNADEAQRDDLRLNSNGAEHDVDESDAANHVESEIEPMSSNNTVDATASGVDHVDPESEAGVLLHHEVDTNASAEPNSSAYSAKKKLHSL</sequence>
<gene>
    <name evidence="1" type="ORF">LTS18_003702</name>
</gene>
<name>A0ACC3DTK5_9PEZI</name>
<feature type="non-terminal residue" evidence="1">
    <location>
        <position position="1"/>
    </location>
</feature>
<dbReference type="EMBL" id="JAWDJW010000872">
    <property type="protein sequence ID" value="KAK3079876.1"/>
    <property type="molecule type" value="Genomic_DNA"/>
</dbReference>
<evidence type="ECO:0000313" key="1">
    <source>
        <dbReference type="EMBL" id="KAK3079876.1"/>
    </source>
</evidence>
<dbReference type="Proteomes" id="UP001186974">
    <property type="component" value="Unassembled WGS sequence"/>
</dbReference>
<accession>A0ACC3DTK5</accession>
<comment type="caution">
    <text evidence="1">The sequence shown here is derived from an EMBL/GenBank/DDBJ whole genome shotgun (WGS) entry which is preliminary data.</text>
</comment>
<proteinExistence type="predicted"/>